<dbReference type="Pfam" id="PF00071">
    <property type="entry name" value="Ras"/>
    <property type="match status" value="1"/>
</dbReference>
<reference evidence="2" key="1">
    <citation type="submission" date="2022-12" db="EMBL/GenBank/DDBJ databases">
        <title>Genome assemblies of Blomia tropicalis.</title>
        <authorList>
            <person name="Cui Y."/>
        </authorList>
    </citation>
    <scope>NUCLEOTIDE SEQUENCE</scope>
    <source>
        <tissue evidence="2">Adult mites</tissue>
    </source>
</reference>
<dbReference type="PANTHER" id="PTHR46350:SF2">
    <property type="entry name" value="RAS LIKE FAMILY 10 MEMBER B"/>
    <property type="match status" value="1"/>
</dbReference>
<dbReference type="InterPro" id="IPR052661">
    <property type="entry name" value="Ras-like_GTPase_Reg"/>
</dbReference>
<dbReference type="OrthoDB" id="299781at2759"/>
<accession>A0A9Q0M2T2</accession>
<feature type="compositionally biased region" description="Basic and acidic residues" evidence="1">
    <location>
        <begin position="316"/>
        <end position="329"/>
    </location>
</feature>
<evidence type="ECO:0000256" key="1">
    <source>
        <dbReference type="SAM" id="MobiDB-lite"/>
    </source>
</evidence>
<feature type="compositionally biased region" description="Low complexity" evidence="1">
    <location>
        <begin position="259"/>
        <end position="284"/>
    </location>
</feature>
<gene>
    <name evidence="2" type="ORF">RDWZM_009136</name>
</gene>
<dbReference type="Pfam" id="PF08477">
    <property type="entry name" value="Roc"/>
    <property type="match status" value="1"/>
</dbReference>
<evidence type="ECO:0000313" key="2">
    <source>
        <dbReference type="EMBL" id="KAJ6217979.1"/>
    </source>
</evidence>
<comment type="caution">
    <text evidence="2">The sequence shown here is derived from an EMBL/GenBank/DDBJ whole genome shotgun (WGS) entry which is preliminary data.</text>
</comment>
<dbReference type="PRINTS" id="PR00449">
    <property type="entry name" value="RASTRNSFRMNG"/>
</dbReference>
<dbReference type="SMART" id="SM00175">
    <property type="entry name" value="RAB"/>
    <property type="match status" value="1"/>
</dbReference>
<dbReference type="PROSITE" id="PS51419">
    <property type="entry name" value="RAB"/>
    <property type="match status" value="1"/>
</dbReference>
<name>A0A9Q0M2T2_BLOTA</name>
<dbReference type="GO" id="GO:0003924">
    <property type="term" value="F:GTPase activity"/>
    <property type="evidence" value="ECO:0007669"/>
    <property type="project" value="InterPro"/>
</dbReference>
<protein>
    <recommendedName>
        <fullName evidence="4">Ras-like protein family member 10B</fullName>
    </recommendedName>
</protein>
<organism evidence="2 3">
    <name type="scientific">Blomia tropicalis</name>
    <name type="common">Mite</name>
    <dbReference type="NCBI Taxonomy" id="40697"/>
    <lineage>
        <taxon>Eukaryota</taxon>
        <taxon>Metazoa</taxon>
        <taxon>Ecdysozoa</taxon>
        <taxon>Arthropoda</taxon>
        <taxon>Chelicerata</taxon>
        <taxon>Arachnida</taxon>
        <taxon>Acari</taxon>
        <taxon>Acariformes</taxon>
        <taxon>Sarcoptiformes</taxon>
        <taxon>Astigmata</taxon>
        <taxon>Glycyphagoidea</taxon>
        <taxon>Echimyopodidae</taxon>
        <taxon>Blomia</taxon>
    </lineage>
</organism>
<sequence>MPPTLLKVCVLGSSTVGKTALIHQFAYHQFDQQNEQTDLQQQQQQQQQQQISQQHQSRISASTPTNNDPNRVDIIHCCCTFNGNVYHFKMIDMPAIKEFPTTSLDEWTSYQRTEIRSAHAYIFVFDLNQPSTFYYVKVIRDQLFESRNMQNVPVWVVGNKADLCLNVLTSAHRHRHDHHLHHSTQQHLIHSYHHSLPHLLPGTSHGSGTSPYEDLTPSFKDLANLVRKQWKCSYLECSAKYNWRIVPIFREILKSLESSLQHPSEQPQLQQQQQQSAQHHQTSHTPPPPHQSTTSIPSTSHKEHQRSSVWDSQNHVFDRDRDRDRERQQSRTNACRIA</sequence>
<dbReference type="GO" id="GO:0005525">
    <property type="term" value="F:GTP binding"/>
    <property type="evidence" value="ECO:0007669"/>
    <property type="project" value="InterPro"/>
</dbReference>
<dbReference type="SMART" id="SM00173">
    <property type="entry name" value="RAS"/>
    <property type="match status" value="1"/>
</dbReference>
<dbReference type="InterPro" id="IPR027417">
    <property type="entry name" value="P-loop_NTPase"/>
</dbReference>
<dbReference type="SUPFAM" id="SSF52540">
    <property type="entry name" value="P-loop containing nucleoside triphosphate hydrolases"/>
    <property type="match status" value="1"/>
</dbReference>
<feature type="region of interest" description="Disordered" evidence="1">
    <location>
        <begin position="36"/>
        <end position="67"/>
    </location>
</feature>
<proteinExistence type="predicted"/>
<evidence type="ECO:0000313" key="3">
    <source>
        <dbReference type="Proteomes" id="UP001142055"/>
    </source>
</evidence>
<feature type="compositionally biased region" description="Polar residues" evidence="1">
    <location>
        <begin position="57"/>
        <end position="67"/>
    </location>
</feature>
<dbReference type="Proteomes" id="UP001142055">
    <property type="component" value="Chromosome 3"/>
</dbReference>
<feature type="compositionally biased region" description="Low complexity" evidence="1">
    <location>
        <begin position="36"/>
        <end position="56"/>
    </location>
</feature>
<dbReference type="InterPro" id="IPR001806">
    <property type="entry name" value="Small_GTPase"/>
</dbReference>
<dbReference type="PANTHER" id="PTHR46350">
    <property type="entry name" value="RAS LIKE FAMILY 10 MEMBER B-RELATED"/>
    <property type="match status" value="1"/>
</dbReference>
<dbReference type="AlphaFoldDB" id="A0A9Q0M2T2"/>
<feature type="region of interest" description="Disordered" evidence="1">
    <location>
        <begin position="259"/>
        <end position="338"/>
    </location>
</feature>
<dbReference type="PROSITE" id="PS51421">
    <property type="entry name" value="RAS"/>
    <property type="match status" value="1"/>
</dbReference>
<dbReference type="EMBL" id="JAPWDV010000003">
    <property type="protein sequence ID" value="KAJ6217979.1"/>
    <property type="molecule type" value="Genomic_DNA"/>
</dbReference>
<dbReference type="Gene3D" id="3.40.50.300">
    <property type="entry name" value="P-loop containing nucleotide triphosphate hydrolases"/>
    <property type="match status" value="3"/>
</dbReference>
<evidence type="ECO:0008006" key="4">
    <source>
        <dbReference type="Google" id="ProtNLM"/>
    </source>
</evidence>
<keyword evidence="3" id="KW-1185">Reference proteome</keyword>